<dbReference type="OrthoDB" id="9802264at2"/>
<keyword evidence="7" id="KW-0472">Membrane</keyword>
<dbReference type="Pfam" id="PF00005">
    <property type="entry name" value="ABC_tran"/>
    <property type="match status" value="1"/>
</dbReference>
<dbReference type="InterPro" id="IPR027417">
    <property type="entry name" value="P-loop_NTPase"/>
</dbReference>
<dbReference type="FunFam" id="3.40.50.300:FF:000016">
    <property type="entry name" value="Oligopeptide ABC transporter ATP-binding component"/>
    <property type="match status" value="1"/>
</dbReference>
<dbReference type="PANTHER" id="PTHR43297">
    <property type="entry name" value="OLIGOPEPTIDE TRANSPORT ATP-BINDING PROTEIN APPD"/>
    <property type="match status" value="1"/>
</dbReference>
<dbReference type="AlphaFoldDB" id="A0A1B3XPI3"/>
<keyword evidence="4" id="KW-1003">Cell membrane</keyword>
<dbReference type="GO" id="GO:0015833">
    <property type="term" value="P:peptide transport"/>
    <property type="evidence" value="ECO:0007669"/>
    <property type="project" value="InterPro"/>
</dbReference>
<keyword evidence="5" id="KW-0547">Nucleotide-binding</keyword>
<evidence type="ECO:0000256" key="7">
    <source>
        <dbReference type="ARBA" id="ARBA00023136"/>
    </source>
</evidence>
<dbReference type="InterPro" id="IPR003439">
    <property type="entry name" value="ABC_transporter-like_ATP-bd"/>
</dbReference>
<evidence type="ECO:0000256" key="4">
    <source>
        <dbReference type="ARBA" id="ARBA00022475"/>
    </source>
</evidence>
<evidence type="ECO:0000256" key="6">
    <source>
        <dbReference type="ARBA" id="ARBA00022840"/>
    </source>
</evidence>
<dbReference type="SUPFAM" id="SSF52540">
    <property type="entry name" value="P-loop containing nucleoside triphosphate hydrolases"/>
    <property type="match status" value="1"/>
</dbReference>
<dbReference type="RefSeq" id="WP_064464869.1">
    <property type="nucleotide sequence ID" value="NZ_CP017080.1"/>
</dbReference>
<evidence type="ECO:0000313" key="9">
    <source>
        <dbReference type="EMBL" id="AOH55135.1"/>
    </source>
</evidence>
<dbReference type="PROSITE" id="PS00211">
    <property type="entry name" value="ABC_TRANSPORTER_1"/>
    <property type="match status" value="1"/>
</dbReference>
<organism evidence="9 10">
    <name type="scientific">Peribacillus muralis</name>
    <dbReference type="NCBI Taxonomy" id="264697"/>
    <lineage>
        <taxon>Bacteria</taxon>
        <taxon>Bacillati</taxon>
        <taxon>Bacillota</taxon>
        <taxon>Bacilli</taxon>
        <taxon>Bacillales</taxon>
        <taxon>Bacillaceae</taxon>
        <taxon>Peribacillus</taxon>
    </lineage>
</organism>
<name>A0A1B3XPI3_9BACI</name>
<sequence length="337" mass="37277">MENLLEVNDLHITFHTYAGKVQAVRGVNFEVKKGEAVAIVGESGCGKSVTAKSIMRLLETPPAEYGKGSINFSGKDLTKISEKEMQKIRGNDISMIFQDPMTSLNPTTKIGSQIMEGILKHNSNISRKDAYERALETLKLVGIPQPEKRMQQYPHEFSGGMRQRAMIAMALACEPKLLIADEPTTALDVTIQAQILELMKDIQRRMETSIILITHDLGVVAETCERVVVMYAGKVVETGTVEAIFSKPQHPYTRGLLKTVPRLDMEKTAPLVPIIGSPPDLLDPPKGCPFYPRCESAMKVCKDHDPELEVVEEGQTAACWLHHPMAKATQLQAQTNV</sequence>
<dbReference type="Proteomes" id="UP000077926">
    <property type="component" value="Chromosome"/>
</dbReference>
<reference evidence="9 10" key="1">
    <citation type="submission" date="2016-08" db="EMBL/GenBank/DDBJ databases">
        <title>Complete genome sequence of Bacillus muralis G25-68, a strain with toxicity to nematodes.</title>
        <authorList>
            <person name="Zheng Z."/>
        </authorList>
    </citation>
    <scope>NUCLEOTIDE SEQUENCE [LARGE SCALE GENOMIC DNA]</scope>
    <source>
        <strain evidence="9 10">G25-68</strain>
    </source>
</reference>
<dbReference type="EMBL" id="CP017080">
    <property type="protein sequence ID" value="AOH55135.1"/>
    <property type="molecule type" value="Genomic_DNA"/>
</dbReference>
<evidence type="ECO:0000256" key="2">
    <source>
        <dbReference type="ARBA" id="ARBA00005417"/>
    </source>
</evidence>
<dbReference type="STRING" id="264697.ABE28_012315"/>
<evidence type="ECO:0000256" key="1">
    <source>
        <dbReference type="ARBA" id="ARBA00004202"/>
    </source>
</evidence>
<comment type="similarity">
    <text evidence="2">Belongs to the ABC transporter superfamily.</text>
</comment>
<keyword evidence="6 9" id="KW-0067">ATP-binding</keyword>
<dbReference type="InterPro" id="IPR017871">
    <property type="entry name" value="ABC_transporter-like_CS"/>
</dbReference>
<dbReference type="NCBIfam" id="TIGR01727">
    <property type="entry name" value="oligo_HPY"/>
    <property type="match status" value="1"/>
</dbReference>
<dbReference type="PANTHER" id="PTHR43297:SF2">
    <property type="entry name" value="DIPEPTIDE TRANSPORT ATP-BINDING PROTEIN DPPD"/>
    <property type="match status" value="1"/>
</dbReference>
<dbReference type="GO" id="GO:0005886">
    <property type="term" value="C:plasma membrane"/>
    <property type="evidence" value="ECO:0007669"/>
    <property type="project" value="UniProtKB-SubCell"/>
</dbReference>
<dbReference type="InterPro" id="IPR003593">
    <property type="entry name" value="AAA+_ATPase"/>
</dbReference>
<dbReference type="GO" id="GO:0005524">
    <property type="term" value="F:ATP binding"/>
    <property type="evidence" value="ECO:0007669"/>
    <property type="project" value="UniProtKB-KW"/>
</dbReference>
<dbReference type="Pfam" id="PF08352">
    <property type="entry name" value="oligo_HPY"/>
    <property type="match status" value="1"/>
</dbReference>
<evidence type="ECO:0000259" key="8">
    <source>
        <dbReference type="PROSITE" id="PS50893"/>
    </source>
</evidence>
<comment type="subcellular location">
    <subcellularLocation>
        <location evidence="1">Cell membrane</location>
        <topology evidence="1">Peripheral membrane protein</topology>
    </subcellularLocation>
</comment>
<evidence type="ECO:0000313" key="10">
    <source>
        <dbReference type="Proteomes" id="UP000077926"/>
    </source>
</evidence>
<evidence type="ECO:0000256" key="5">
    <source>
        <dbReference type="ARBA" id="ARBA00022741"/>
    </source>
</evidence>
<gene>
    <name evidence="9" type="ORF">ABE28_012315</name>
</gene>
<dbReference type="CDD" id="cd03257">
    <property type="entry name" value="ABC_NikE_OppD_transporters"/>
    <property type="match status" value="1"/>
</dbReference>
<proteinExistence type="inferred from homology"/>
<dbReference type="GO" id="GO:0016887">
    <property type="term" value="F:ATP hydrolysis activity"/>
    <property type="evidence" value="ECO:0007669"/>
    <property type="project" value="InterPro"/>
</dbReference>
<feature type="domain" description="ABC transporter" evidence="8">
    <location>
        <begin position="5"/>
        <end position="257"/>
    </location>
</feature>
<keyword evidence="3" id="KW-0813">Transport</keyword>
<dbReference type="Gene3D" id="3.40.50.300">
    <property type="entry name" value="P-loop containing nucleotide triphosphate hydrolases"/>
    <property type="match status" value="1"/>
</dbReference>
<dbReference type="PROSITE" id="PS50893">
    <property type="entry name" value="ABC_TRANSPORTER_2"/>
    <property type="match status" value="1"/>
</dbReference>
<keyword evidence="10" id="KW-1185">Reference proteome</keyword>
<protein>
    <submittedName>
        <fullName evidence="9">Peptide ABC transporter ATP-binding protein</fullName>
    </submittedName>
</protein>
<evidence type="ECO:0000256" key="3">
    <source>
        <dbReference type="ARBA" id="ARBA00022448"/>
    </source>
</evidence>
<dbReference type="SMART" id="SM00382">
    <property type="entry name" value="AAA"/>
    <property type="match status" value="1"/>
</dbReference>
<dbReference type="InterPro" id="IPR013563">
    <property type="entry name" value="Oligopep_ABC_C"/>
</dbReference>
<dbReference type="KEGG" id="bmur:ABE28_012315"/>
<dbReference type="InterPro" id="IPR050388">
    <property type="entry name" value="ABC_Ni/Peptide_Import"/>
</dbReference>
<accession>A0A1B3XPI3</accession>